<accession>A0A5J4KX28</accession>
<dbReference type="InterPro" id="IPR051923">
    <property type="entry name" value="Glycosyl_Hydrolase_39"/>
</dbReference>
<sequence>MAEYHKAGNNITIRGGREPLFGIVRGPLYGHMGIKADVFMPQVHQLGANMGRLFFVWDQIEPERGHFVWEAIDTLLEQLEPSDEAWITLNASSLWATRHATNFQPPSPALHPEDYYRFVSTLVSHCKGRVRYWQCENEPTNPMLWEGTPQDYSNQLKIFSQAVKEADPEAVVILAGAVDAFHEAAGAHNPDTQSERDFFDYLLRENATDFDVFDLHTYGDPYAIRPNIDAVRQKMATFGYQKPVFIGEYNGPSFFYFPENLSIMQSLFERMLSNPTTDTLEQATQGTAIADLYARMDTLPPQAQMFMDGCSPELEQKRHRINCRELVMRSLLALSADVQKMFCWNLANEKVDRNNMMHLLFDKHKLFDYEAGVFKQPYPAAETFSLITSELKDMKRVQQLELPEQPAIYLFEVQRRERGPLYVIWERHDTFSGEDDPVTPFSYPWSAPQAWAMDVFGQTIPTRVSNGHLHLSLSLTPIFIEPQAEN</sequence>
<dbReference type="PANTHER" id="PTHR12631">
    <property type="entry name" value="ALPHA-L-IDURONIDASE"/>
    <property type="match status" value="1"/>
</dbReference>
<dbReference type="Proteomes" id="UP000326912">
    <property type="component" value="Unassembled WGS sequence"/>
</dbReference>
<dbReference type="Gene3D" id="3.20.20.80">
    <property type="entry name" value="Glycosidases"/>
    <property type="match status" value="1"/>
</dbReference>
<evidence type="ECO:0000313" key="1">
    <source>
        <dbReference type="EMBL" id="GER91021.1"/>
    </source>
</evidence>
<comment type="caution">
    <text evidence="1">The sequence shown here is derived from an EMBL/GenBank/DDBJ whole genome shotgun (WGS) entry which is preliminary data.</text>
</comment>
<evidence type="ECO:0000313" key="2">
    <source>
        <dbReference type="Proteomes" id="UP000326912"/>
    </source>
</evidence>
<keyword evidence="2" id="KW-1185">Reference proteome</keyword>
<dbReference type="GO" id="GO:0004553">
    <property type="term" value="F:hydrolase activity, hydrolyzing O-glycosyl compounds"/>
    <property type="evidence" value="ECO:0007669"/>
    <property type="project" value="TreeGrafter"/>
</dbReference>
<proteinExistence type="predicted"/>
<dbReference type="PANTHER" id="PTHR12631:SF10">
    <property type="entry name" value="BETA-XYLOSIDASE-LIKE PROTEIN-RELATED"/>
    <property type="match status" value="1"/>
</dbReference>
<dbReference type="InterPro" id="IPR017853">
    <property type="entry name" value="GH"/>
</dbReference>
<dbReference type="AlphaFoldDB" id="A0A5J4KX28"/>
<dbReference type="EMBL" id="BKZW01000003">
    <property type="protein sequence ID" value="GER91021.1"/>
    <property type="molecule type" value="Genomic_DNA"/>
</dbReference>
<dbReference type="RefSeq" id="WP_151758719.1">
    <property type="nucleotide sequence ID" value="NZ_BKZW01000003.1"/>
</dbReference>
<name>A0A5J4KX28_9CHLR</name>
<reference evidence="1 2" key="1">
    <citation type="submission" date="2019-10" db="EMBL/GenBank/DDBJ databases">
        <title>Dictyobacter vulcani sp. nov., within the class Ktedonobacteria, isolated from soil of volcanic Mt. Zao.</title>
        <authorList>
            <person name="Zheng Y."/>
            <person name="Wang C.M."/>
            <person name="Sakai Y."/>
            <person name="Abe K."/>
            <person name="Yokota A."/>
            <person name="Yabe S."/>
        </authorList>
    </citation>
    <scope>NUCLEOTIDE SEQUENCE [LARGE SCALE GENOMIC DNA]</scope>
    <source>
        <strain evidence="1 2">W12</strain>
    </source>
</reference>
<dbReference type="SUPFAM" id="SSF51445">
    <property type="entry name" value="(Trans)glycosidases"/>
    <property type="match status" value="1"/>
</dbReference>
<protein>
    <recommendedName>
        <fullName evidence="3">Glycoside hydrolase family 5 domain-containing protein</fullName>
    </recommendedName>
</protein>
<evidence type="ECO:0008006" key="3">
    <source>
        <dbReference type="Google" id="ProtNLM"/>
    </source>
</evidence>
<organism evidence="1 2">
    <name type="scientific">Dictyobacter vulcani</name>
    <dbReference type="NCBI Taxonomy" id="2607529"/>
    <lineage>
        <taxon>Bacteria</taxon>
        <taxon>Bacillati</taxon>
        <taxon>Chloroflexota</taxon>
        <taxon>Ktedonobacteria</taxon>
        <taxon>Ktedonobacterales</taxon>
        <taxon>Dictyobacteraceae</taxon>
        <taxon>Dictyobacter</taxon>
    </lineage>
</organism>
<gene>
    <name evidence="1" type="ORF">KDW_51830</name>
</gene>